<comment type="subcellular location">
    <subcellularLocation>
        <location evidence="1">Membrane</location>
        <topology evidence="1">Multi-pass membrane protein</topology>
    </subcellularLocation>
</comment>
<dbReference type="Pfam" id="PF03334">
    <property type="entry name" value="PhaG_MnhG_YufB"/>
    <property type="match status" value="1"/>
</dbReference>
<evidence type="ECO:0000256" key="4">
    <source>
        <dbReference type="SAM" id="Phobius"/>
    </source>
</evidence>
<keyword evidence="3" id="KW-0050">Antiport</keyword>
<feature type="transmembrane region" description="Helical" evidence="4">
    <location>
        <begin position="40"/>
        <end position="60"/>
    </location>
</feature>
<keyword evidence="4" id="KW-0472">Membrane</keyword>
<protein>
    <submittedName>
        <fullName evidence="5">Monovalent cation/H(+) antiporter subunit G</fullName>
    </submittedName>
</protein>
<dbReference type="EMBL" id="CP162599">
    <property type="protein sequence ID" value="XDK32988.1"/>
    <property type="molecule type" value="Genomic_DNA"/>
</dbReference>
<dbReference type="NCBIfam" id="TIGR01300">
    <property type="entry name" value="CPA3_mnhG_phaG"/>
    <property type="match status" value="1"/>
</dbReference>
<evidence type="ECO:0000256" key="3">
    <source>
        <dbReference type="ARBA" id="ARBA00022449"/>
    </source>
</evidence>
<reference evidence="5" key="1">
    <citation type="submission" date="2024-07" db="EMBL/GenBank/DDBJ databases">
        <title>Halotolerant mesophilic bacterium Ornithinibacillus sp. 4-3, sp. nov., isolated from soil.</title>
        <authorList>
            <person name="Sidarenka A.V."/>
            <person name="Guliayeva D.E."/>
            <person name="Leanovich S.I."/>
            <person name="Hileuskaya K.S."/>
            <person name="Akhremchuk A.E."/>
            <person name="Sikolenko M.A."/>
            <person name="Valentovich L.N."/>
        </authorList>
    </citation>
    <scope>NUCLEOTIDE SEQUENCE</scope>
    <source>
        <strain evidence="5">4-3</strain>
    </source>
</reference>
<dbReference type="PANTHER" id="PTHR34703:SF1">
    <property type="entry name" value="ANTIPORTER SUBUNIT MNHG2-RELATED"/>
    <property type="match status" value="1"/>
</dbReference>
<dbReference type="NCBIfam" id="NF009314">
    <property type="entry name" value="PRK12674.1-2"/>
    <property type="match status" value="1"/>
</dbReference>
<name>A0AB39HP67_9BACI</name>
<keyword evidence="3" id="KW-0813">Transport</keyword>
<comment type="similarity">
    <text evidence="2">Belongs to the CPA3 antiporters (TC 2.A.63) subunit G family.</text>
</comment>
<organism evidence="5">
    <name type="scientific">Ornithinibacillus sp. 4-3</name>
    <dbReference type="NCBI Taxonomy" id="3231488"/>
    <lineage>
        <taxon>Bacteria</taxon>
        <taxon>Bacillati</taxon>
        <taxon>Bacillota</taxon>
        <taxon>Bacilli</taxon>
        <taxon>Bacillales</taxon>
        <taxon>Bacillaceae</taxon>
        <taxon>Ornithinibacillus</taxon>
    </lineage>
</organism>
<proteinExistence type="inferred from homology"/>
<gene>
    <name evidence="5" type="primary">mnhG</name>
    <name evidence="5" type="ORF">AB4Y30_01000</name>
</gene>
<dbReference type="GO" id="GO:0015385">
    <property type="term" value="F:sodium:proton antiporter activity"/>
    <property type="evidence" value="ECO:0007669"/>
    <property type="project" value="TreeGrafter"/>
</dbReference>
<feature type="transmembrane region" description="Helical" evidence="4">
    <location>
        <begin position="6"/>
        <end position="28"/>
    </location>
</feature>
<evidence type="ECO:0000256" key="2">
    <source>
        <dbReference type="ARBA" id="ARBA00008404"/>
    </source>
</evidence>
<keyword evidence="4" id="KW-0812">Transmembrane</keyword>
<evidence type="ECO:0000256" key="1">
    <source>
        <dbReference type="ARBA" id="ARBA00004141"/>
    </source>
</evidence>
<dbReference type="InterPro" id="IPR005133">
    <property type="entry name" value="PhaG_MnhG_YufB"/>
</dbReference>
<keyword evidence="4" id="KW-1133">Transmembrane helix</keyword>
<accession>A0AB39HP67</accession>
<dbReference type="PANTHER" id="PTHR34703">
    <property type="entry name" value="ANTIPORTER SUBUNIT MNHG2-RELATED"/>
    <property type="match status" value="1"/>
</dbReference>
<feature type="transmembrane region" description="Helical" evidence="4">
    <location>
        <begin position="66"/>
        <end position="88"/>
    </location>
</feature>
<sequence length="111" mass="12115">MNAAAEWLIIIFVLIGTFLSIVAAIGVLRLPDVYTRNHAASKSTTLGVLFALTGTLIYFYAHDGEFNARVVLSIIFIFITAPVAAHLISRAAYYTGVKLAKQSVKDDLKNK</sequence>
<dbReference type="GO" id="GO:0016020">
    <property type="term" value="C:membrane"/>
    <property type="evidence" value="ECO:0007669"/>
    <property type="project" value="UniProtKB-SubCell"/>
</dbReference>
<evidence type="ECO:0000313" key="5">
    <source>
        <dbReference type="EMBL" id="XDK32988.1"/>
    </source>
</evidence>
<dbReference type="AlphaFoldDB" id="A0AB39HP67"/>
<dbReference type="RefSeq" id="WP_368653675.1">
    <property type="nucleotide sequence ID" value="NZ_CP162599.1"/>
</dbReference>